<dbReference type="SUPFAM" id="SSF143243">
    <property type="entry name" value="Nqo5-like"/>
    <property type="match status" value="1"/>
</dbReference>
<evidence type="ECO:0000313" key="3">
    <source>
        <dbReference type="EMBL" id="VFQ99638.1"/>
    </source>
</evidence>
<dbReference type="PANTHER" id="PTHR10884:SF14">
    <property type="entry name" value="NADH DEHYDROGENASE [UBIQUINONE] IRON-SULFUR PROTEIN 3, MITOCHONDRIAL"/>
    <property type="match status" value="1"/>
</dbReference>
<reference evidence="3 4" key="1">
    <citation type="submission" date="2018-04" db="EMBL/GenBank/DDBJ databases">
        <authorList>
            <person name="Vogel A."/>
        </authorList>
    </citation>
    <scope>NUCLEOTIDE SEQUENCE [LARGE SCALE GENOMIC DNA]</scope>
</reference>
<accession>A0A484NH62</accession>
<proteinExistence type="inferred from homology"/>
<keyword evidence="4" id="KW-1185">Reference proteome</keyword>
<dbReference type="InterPro" id="IPR037232">
    <property type="entry name" value="NADH_quin_OxRdtase_su_C/D-like"/>
</dbReference>
<dbReference type="InterPro" id="IPR001268">
    <property type="entry name" value="NADH_UbQ_OxRdtase_30kDa_su"/>
</dbReference>
<evidence type="ECO:0000313" key="4">
    <source>
        <dbReference type="Proteomes" id="UP000595140"/>
    </source>
</evidence>
<comment type="similarity">
    <text evidence="1">Belongs to the complex I 30 kDa subunit family.</text>
</comment>
<feature type="domain" description="NADH:ubiquinone oxidoreductase 30kDa subunit" evidence="2">
    <location>
        <begin position="1"/>
        <end position="35"/>
    </location>
</feature>
<dbReference type="PANTHER" id="PTHR10884">
    <property type="entry name" value="NADH DEHYDROGENASE UBIQUINONE IRON-SULFUR PROTEIN 3"/>
    <property type="match status" value="1"/>
</dbReference>
<evidence type="ECO:0000256" key="1">
    <source>
        <dbReference type="ARBA" id="ARBA00007569"/>
    </source>
</evidence>
<dbReference type="OrthoDB" id="528621at2759"/>
<gene>
    <name evidence="3" type="ORF">CCAM_LOCUS41414</name>
</gene>
<sequence length="183" mass="20638">MFGVSSINHPDLRRISTDYGFEGHPLRKDLPLSGYVEVRYDDPEKRVVSEPIEMTQEFRYFDFASPWEQPRSIHEYREVGTQMIGNLIEESDKGTEGSNLGKRVGATRIGFKEGVESLDPGHCYARSYSLMEQPTGAGLGQGDALASEEIRGRVGPVGASSQERERDDWLKGPGIGRKNWWTW</sequence>
<evidence type="ECO:0000259" key="2">
    <source>
        <dbReference type="Pfam" id="PF00329"/>
    </source>
</evidence>
<name>A0A484NH62_9ASTE</name>
<dbReference type="AlphaFoldDB" id="A0A484NH62"/>
<dbReference type="EMBL" id="OOIL02006663">
    <property type="protein sequence ID" value="VFQ99638.1"/>
    <property type="molecule type" value="Genomic_DNA"/>
</dbReference>
<organism evidence="3 4">
    <name type="scientific">Cuscuta campestris</name>
    <dbReference type="NCBI Taxonomy" id="132261"/>
    <lineage>
        <taxon>Eukaryota</taxon>
        <taxon>Viridiplantae</taxon>
        <taxon>Streptophyta</taxon>
        <taxon>Embryophyta</taxon>
        <taxon>Tracheophyta</taxon>
        <taxon>Spermatophyta</taxon>
        <taxon>Magnoliopsida</taxon>
        <taxon>eudicotyledons</taxon>
        <taxon>Gunneridae</taxon>
        <taxon>Pentapetalae</taxon>
        <taxon>asterids</taxon>
        <taxon>lamiids</taxon>
        <taxon>Solanales</taxon>
        <taxon>Convolvulaceae</taxon>
        <taxon>Cuscuteae</taxon>
        <taxon>Cuscuta</taxon>
        <taxon>Cuscuta subgen. Grammica</taxon>
        <taxon>Cuscuta sect. Cleistogrammica</taxon>
    </lineage>
</organism>
<dbReference type="GO" id="GO:0008137">
    <property type="term" value="F:NADH dehydrogenase (ubiquinone) activity"/>
    <property type="evidence" value="ECO:0007669"/>
    <property type="project" value="InterPro"/>
</dbReference>
<dbReference type="Proteomes" id="UP000595140">
    <property type="component" value="Unassembled WGS sequence"/>
</dbReference>
<protein>
    <recommendedName>
        <fullName evidence="2">NADH:ubiquinone oxidoreductase 30kDa subunit domain-containing protein</fullName>
    </recommendedName>
</protein>
<dbReference type="Pfam" id="PF00329">
    <property type="entry name" value="Complex1_30kDa"/>
    <property type="match status" value="1"/>
</dbReference>